<comment type="caution">
    <text evidence="3">The sequence shown here is derived from an EMBL/GenBank/DDBJ whole genome shotgun (WGS) entry which is preliminary data.</text>
</comment>
<dbReference type="EMBL" id="JARBHB010000010">
    <property type="protein sequence ID" value="KAJ8873500.1"/>
    <property type="molecule type" value="Genomic_DNA"/>
</dbReference>
<dbReference type="Proteomes" id="UP001159363">
    <property type="component" value="Chromosome 9"/>
</dbReference>
<evidence type="ECO:0000256" key="1">
    <source>
        <dbReference type="SAM" id="Coils"/>
    </source>
</evidence>
<dbReference type="PANTHER" id="PTHR34649">
    <property type="entry name" value="CILIA- AND FLAGELLA-ASSOCIATED PROTEIN 99"/>
    <property type="match status" value="1"/>
</dbReference>
<accession>A0ABQ9GNA6</accession>
<sequence length="583" mass="65084">MQGRGVREYSEVTHRPTATSATFPTCETPEAPLQHHSAFEFPPSPVPPIKINLLLHHSTTVIRKQTHKTRSYENNRITKVNLKQYFGKQLFVGTSCEKTVTPTYYVARSARQLFTEPIRLHPRLQVSQLPDLREQYGKMCRTARRGGGLGVVDILRDGLVLYWWKGGGTHVPADGSGGGTEEAATGAAARVRRPHTHPGAAAAPTVRASEAERGIHRPATRKPPLYLKVTLLHLPLVIGVDMIISDVTQAVQCKRAPAPVRSNAATILREGAKYMKEQEEEIKRLVHSKGMPEKTRLPAASFYNNLKCENPRATPQDIEPVQPRWEAGGLTTTPPWHLLVIRILASQLGEPGSITGGGGGELTDFRKWESCRTMPLVCGFSRDLFFTPPFIPALLHSHLISLSSTLKISLREVHSCASKVERAIRATLTRTPSASSLLRARQPSRSLNSIQLNHTETRRIAVVRRCTKRCYTIPDSGKACARSAIAAVENCGRLEEMVAGGSNYLELEEMEAAQRRRREAEELEAVERRRLQGLLTKEEARLARLRLQQAIRARAQVFLAEVRTLHSQLHFIRFLFTIFEPNL</sequence>
<reference evidence="3 4" key="1">
    <citation type="submission" date="2023-02" db="EMBL/GenBank/DDBJ databases">
        <title>LHISI_Scaffold_Assembly.</title>
        <authorList>
            <person name="Stuart O.P."/>
            <person name="Cleave R."/>
            <person name="Magrath M.J.L."/>
            <person name="Mikheyev A.S."/>
        </authorList>
    </citation>
    <scope>NUCLEOTIDE SEQUENCE [LARGE SCALE GENOMIC DNA]</scope>
    <source>
        <strain evidence="3">Daus_M_001</strain>
        <tissue evidence="3">Leg muscle</tissue>
    </source>
</reference>
<dbReference type="InterPro" id="IPR039341">
    <property type="entry name" value="CFAP99"/>
</dbReference>
<evidence type="ECO:0000313" key="4">
    <source>
        <dbReference type="Proteomes" id="UP001159363"/>
    </source>
</evidence>
<feature type="compositionally biased region" description="Basic and acidic residues" evidence="2">
    <location>
        <begin position="1"/>
        <end position="14"/>
    </location>
</feature>
<feature type="coiled-coil region" evidence="1">
    <location>
        <begin position="509"/>
        <end position="548"/>
    </location>
</feature>
<organism evidence="3 4">
    <name type="scientific">Dryococelus australis</name>
    <dbReference type="NCBI Taxonomy" id="614101"/>
    <lineage>
        <taxon>Eukaryota</taxon>
        <taxon>Metazoa</taxon>
        <taxon>Ecdysozoa</taxon>
        <taxon>Arthropoda</taxon>
        <taxon>Hexapoda</taxon>
        <taxon>Insecta</taxon>
        <taxon>Pterygota</taxon>
        <taxon>Neoptera</taxon>
        <taxon>Polyneoptera</taxon>
        <taxon>Phasmatodea</taxon>
        <taxon>Verophasmatodea</taxon>
        <taxon>Anareolatae</taxon>
        <taxon>Phasmatidae</taxon>
        <taxon>Eurycanthinae</taxon>
        <taxon>Dryococelus</taxon>
    </lineage>
</organism>
<evidence type="ECO:0000256" key="2">
    <source>
        <dbReference type="SAM" id="MobiDB-lite"/>
    </source>
</evidence>
<name>A0ABQ9GNA6_9NEOP</name>
<keyword evidence="1" id="KW-0175">Coiled coil</keyword>
<proteinExistence type="predicted"/>
<protein>
    <submittedName>
        <fullName evidence="3">Uncharacterized protein</fullName>
    </submittedName>
</protein>
<gene>
    <name evidence="3" type="ORF">PR048_024318</name>
</gene>
<feature type="region of interest" description="Disordered" evidence="2">
    <location>
        <begin position="190"/>
        <end position="217"/>
    </location>
</feature>
<dbReference type="PANTHER" id="PTHR34649:SF1">
    <property type="entry name" value="CILIA- AND FLAGELLA-ASSOCIATED PROTEIN 99"/>
    <property type="match status" value="1"/>
</dbReference>
<evidence type="ECO:0000313" key="3">
    <source>
        <dbReference type="EMBL" id="KAJ8873500.1"/>
    </source>
</evidence>
<feature type="region of interest" description="Disordered" evidence="2">
    <location>
        <begin position="1"/>
        <end position="24"/>
    </location>
</feature>
<keyword evidence="4" id="KW-1185">Reference proteome</keyword>